<feature type="region of interest" description="Disordered" evidence="1">
    <location>
        <begin position="122"/>
        <end position="175"/>
    </location>
</feature>
<proteinExistence type="predicted"/>
<dbReference type="EMBL" id="KZ678406">
    <property type="protein sequence ID" value="PSR92396.1"/>
    <property type="molecule type" value="Genomic_DNA"/>
</dbReference>
<feature type="chain" id="PRO_5015574941" description="C2H2-type domain-containing protein" evidence="2">
    <location>
        <begin position="19"/>
        <end position="175"/>
    </location>
</feature>
<reference evidence="3 4" key="1">
    <citation type="journal article" date="2018" name="Mycol. Prog.">
        <title>Coniella lustricola, a new species from submerged detritus.</title>
        <authorList>
            <person name="Raudabaugh D.B."/>
            <person name="Iturriaga T."/>
            <person name="Carver A."/>
            <person name="Mondo S."/>
            <person name="Pangilinan J."/>
            <person name="Lipzen A."/>
            <person name="He G."/>
            <person name="Amirebrahimi M."/>
            <person name="Grigoriev I.V."/>
            <person name="Miller A.N."/>
        </authorList>
    </citation>
    <scope>NUCLEOTIDE SEQUENCE [LARGE SCALE GENOMIC DNA]</scope>
    <source>
        <strain evidence="3 4">B22-T-1</strain>
    </source>
</reference>
<dbReference type="InParanoid" id="A0A2T3ADK7"/>
<keyword evidence="2" id="KW-0732">Signal</keyword>
<evidence type="ECO:0000313" key="3">
    <source>
        <dbReference type="EMBL" id="PSR92396.1"/>
    </source>
</evidence>
<feature type="compositionally biased region" description="Basic residues" evidence="1">
    <location>
        <begin position="165"/>
        <end position="175"/>
    </location>
</feature>
<feature type="signal peptide" evidence="2">
    <location>
        <begin position="1"/>
        <end position="18"/>
    </location>
</feature>
<keyword evidence="4" id="KW-1185">Reference proteome</keyword>
<gene>
    <name evidence="3" type="ORF">BD289DRAFT_178527</name>
</gene>
<name>A0A2T3ADK7_9PEZI</name>
<sequence length="175" mass="20590">MAFSLFFWLFLFHEKPETDVIVRPLHFDDPLPFLPPSLQSLRLFFSTCGLAANCYCDIARCEFSISLTHRNPRHSHYQSEKREKKRDQAKRRGRHDCSIHGAPFEIYSTPLVLPASQRCTRTRPVNLREKRAIDRSRRKAKPALSGNFRHRNKKQKPSNQASHNGLRRQRRARPE</sequence>
<evidence type="ECO:0000313" key="4">
    <source>
        <dbReference type="Proteomes" id="UP000241462"/>
    </source>
</evidence>
<evidence type="ECO:0000256" key="1">
    <source>
        <dbReference type="SAM" id="MobiDB-lite"/>
    </source>
</evidence>
<feature type="region of interest" description="Disordered" evidence="1">
    <location>
        <begin position="72"/>
        <end position="94"/>
    </location>
</feature>
<accession>A0A2T3ADK7</accession>
<organism evidence="3 4">
    <name type="scientific">Coniella lustricola</name>
    <dbReference type="NCBI Taxonomy" id="2025994"/>
    <lineage>
        <taxon>Eukaryota</taxon>
        <taxon>Fungi</taxon>
        <taxon>Dikarya</taxon>
        <taxon>Ascomycota</taxon>
        <taxon>Pezizomycotina</taxon>
        <taxon>Sordariomycetes</taxon>
        <taxon>Sordariomycetidae</taxon>
        <taxon>Diaporthales</taxon>
        <taxon>Schizoparmaceae</taxon>
        <taxon>Coniella</taxon>
    </lineage>
</organism>
<dbReference type="AlphaFoldDB" id="A0A2T3ADK7"/>
<feature type="compositionally biased region" description="Basic and acidic residues" evidence="1">
    <location>
        <begin position="126"/>
        <end position="135"/>
    </location>
</feature>
<dbReference type="Proteomes" id="UP000241462">
    <property type="component" value="Unassembled WGS sequence"/>
</dbReference>
<evidence type="ECO:0000256" key="2">
    <source>
        <dbReference type="SAM" id="SignalP"/>
    </source>
</evidence>
<feature type="compositionally biased region" description="Basic and acidic residues" evidence="1">
    <location>
        <begin position="77"/>
        <end position="86"/>
    </location>
</feature>
<evidence type="ECO:0008006" key="5">
    <source>
        <dbReference type="Google" id="ProtNLM"/>
    </source>
</evidence>
<protein>
    <recommendedName>
        <fullName evidence="5">C2H2-type domain-containing protein</fullName>
    </recommendedName>
</protein>